<evidence type="ECO:0000259" key="1">
    <source>
        <dbReference type="SMART" id="SM01321"/>
    </source>
</evidence>
<sequence length="317" mass="37172">MPRSARIKLSNGIYHIMARSISEVSLFRCDRDKNVYLKYVKKYKAAFSFKVYAYCLMSNHVHFLIDSNGSDISKFMHCINQCYSQYFNRKYNRHGHLFGDRFKSKLANTDDSVINISAYIHNNPKDIKGYLNCVENYKYSSFGIYLGKFKDIFSILDKDFILNYFKNDPFQSLSRYKSFVKSRIGINEKIDLNSIPKDYEPHSEYKSYKKTLVRDFSPKEIVEFVSKNYSFDKQHLNIKFKRTSSIFKSICVFLMRNLCDMKLVDMTSVINNLTLSSLSQLSDKGYKLVTDNSKYISAIDDFIKWNESSLNKPCPNP</sequence>
<dbReference type="Proteomes" id="UP000037043">
    <property type="component" value="Unassembled WGS sequence"/>
</dbReference>
<dbReference type="Gene3D" id="3.30.70.1290">
    <property type="entry name" value="Transposase IS200-like"/>
    <property type="match status" value="1"/>
</dbReference>
<dbReference type="PANTHER" id="PTHR34322">
    <property type="entry name" value="TRANSPOSASE, Y1_TNP DOMAIN-CONTAINING"/>
    <property type="match status" value="1"/>
</dbReference>
<dbReference type="RefSeq" id="WP_052221706.1">
    <property type="nucleotide sequence ID" value="NZ_LHUR01000024.1"/>
</dbReference>
<dbReference type="InterPro" id="IPR036515">
    <property type="entry name" value="Transposase_17_sf"/>
</dbReference>
<proteinExistence type="predicted"/>
<dbReference type="EMBL" id="LHUR01000024">
    <property type="protein sequence ID" value="KOA19395.1"/>
    <property type="molecule type" value="Genomic_DNA"/>
</dbReference>
<name>A0A0L6Z8V0_9CLOT</name>
<dbReference type="SUPFAM" id="SSF48295">
    <property type="entry name" value="TrpR-like"/>
    <property type="match status" value="1"/>
</dbReference>
<dbReference type="STRING" id="36844.SAMN04488501_11334"/>
<dbReference type="Pfam" id="PF01797">
    <property type="entry name" value="Y1_Tnp"/>
    <property type="match status" value="1"/>
</dbReference>
<gene>
    <name evidence="2" type="ORF">CLHOM_21860</name>
</gene>
<evidence type="ECO:0000313" key="3">
    <source>
        <dbReference type="Proteomes" id="UP000037043"/>
    </source>
</evidence>
<dbReference type="SUPFAM" id="SSF143422">
    <property type="entry name" value="Transposase IS200-like"/>
    <property type="match status" value="1"/>
</dbReference>
<dbReference type="GO" id="GO:0006313">
    <property type="term" value="P:DNA transposition"/>
    <property type="evidence" value="ECO:0007669"/>
    <property type="project" value="InterPro"/>
</dbReference>
<dbReference type="GO" id="GO:0004803">
    <property type="term" value="F:transposase activity"/>
    <property type="evidence" value="ECO:0007669"/>
    <property type="project" value="InterPro"/>
</dbReference>
<dbReference type="GO" id="GO:0043565">
    <property type="term" value="F:sequence-specific DNA binding"/>
    <property type="evidence" value="ECO:0007669"/>
    <property type="project" value="InterPro"/>
</dbReference>
<dbReference type="PANTHER" id="PTHR34322:SF2">
    <property type="entry name" value="TRANSPOSASE IS200-LIKE DOMAIN-CONTAINING PROTEIN"/>
    <property type="match status" value="1"/>
</dbReference>
<keyword evidence="3" id="KW-1185">Reference proteome</keyword>
<organism evidence="2 3">
    <name type="scientific">Clostridium homopropionicum DSM 5847</name>
    <dbReference type="NCBI Taxonomy" id="1121318"/>
    <lineage>
        <taxon>Bacteria</taxon>
        <taxon>Bacillati</taxon>
        <taxon>Bacillota</taxon>
        <taxon>Clostridia</taxon>
        <taxon>Eubacteriales</taxon>
        <taxon>Clostridiaceae</taxon>
        <taxon>Clostridium</taxon>
    </lineage>
</organism>
<evidence type="ECO:0000313" key="2">
    <source>
        <dbReference type="EMBL" id="KOA19395.1"/>
    </source>
</evidence>
<dbReference type="AlphaFoldDB" id="A0A0L6Z8V0"/>
<reference evidence="3" key="1">
    <citation type="submission" date="2015-08" db="EMBL/GenBank/DDBJ databases">
        <title>Genome sequence of the strict anaerobe Clostridium homopropionicum LuHBu1 (DSM 5847T).</title>
        <authorList>
            <person name="Poehlein A."/>
            <person name="Beck M."/>
            <person name="Schiel-Bengelsdorf B."/>
            <person name="Bengelsdorf F.R."/>
            <person name="Daniel R."/>
            <person name="Duerre P."/>
        </authorList>
    </citation>
    <scope>NUCLEOTIDE SEQUENCE [LARGE SCALE GENOMIC DNA]</scope>
    <source>
        <strain evidence="3">DSM 5847</strain>
    </source>
</reference>
<comment type="caution">
    <text evidence="2">The sequence shown here is derived from an EMBL/GenBank/DDBJ whole genome shotgun (WGS) entry which is preliminary data.</text>
</comment>
<feature type="domain" description="Transposase IS200-like" evidence="1">
    <location>
        <begin position="9"/>
        <end position="123"/>
    </location>
</feature>
<protein>
    <submittedName>
        <fullName evidence="2">Transposase IS200 like protein</fullName>
    </submittedName>
</protein>
<dbReference type="SMART" id="SM01321">
    <property type="entry name" value="Y1_Tnp"/>
    <property type="match status" value="1"/>
</dbReference>
<dbReference type="PATRIC" id="fig|1121318.3.peg.2194"/>
<dbReference type="InterPro" id="IPR010921">
    <property type="entry name" value="Trp_repressor/repl_initiator"/>
</dbReference>
<dbReference type="InterPro" id="IPR002686">
    <property type="entry name" value="Transposase_17"/>
</dbReference>
<accession>A0A0L6Z8V0</accession>